<dbReference type="Proteomes" id="UP000053257">
    <property type="component" value="Unassembled WGS sequence"/>
</dbReference>
<dbReference type="AlphaFoldDB" id="A0A0C3S3Y3"/>
<dbReference type="EMBL" id="KN840565">
    <property type="protein sequence ID" value="KIP04697.1"/>
    <property type="molecule type" value="Genomic_DNA"/>
</dbReference>
<dbReference type="Gene3D" id="2.130.10.10">
    <property type="entry name" value="YVTN repeat-like/Quinoprotein amine dehydrogenase"/>
    <property type="match status" value="3"/>
</dbReference>
<dbReference type="PROSITE" id="PS00678">
    <property type="entry name" value="WD_REPEATS_1"/>
    <property type="match status" value="3"/>
</dbReference>
<feature type="repeat" description="WD" evidence="3">
    <location>
        <begin position="307"/>
        <end position="344"/>
    </location>
</feature>
<evidence type="ECO:0000313" key="4">
    <source>
        <dbReference type="EMBL" id="KIP04697.1"/>
    </source>
</evidence>
<dbReference type="GO" id="GO:1990234">
    <property type="term" value="C:transferase complex"/>
    <property type="evidence" value="ECO:0007669"/>
    <property type="project" value="UniProtKB-ARBA"/>
</dbReference>
<dbReference type="InterPro" id="IPR001680">
    <property type="entry name" value="WD40_rpt"/>
</dbReference>
<keyword evidence="2" id="KW-0677">Repeat</keyword>
<sequence length="426" mass="46495">MLSNNGKASSRTGMQMAIASDGKCIATAWDSDPSILLWDVQKARAVFQLRGHADIVQTLVFSPDDTRLASCDQNALVKVWDVTNIAAPYELHTLQAAERVCCSAFSPNGKMLATGSVDGSAMIWDVERGSPLHSLEKHPAPVTRVTFSPDSRTLVSCATGYWYSWNVETGAKKLRLSGGLGDILCMQFSHYGDRIIISGDHRPRIWDIRTGDECAMIRGAHTHSVVLASWAPDDSKVITMSADGTIAVSDSLRGKRHLAFHCRQNDGFPDPVVAAAYSSSEDILATSSADNVVRLWDVTVGHLVAEFHGHEKQVTELSFTEDGGKFISSDGTCTARVWDIHTGRWHKHIFSSASFSPDDVEVAAAPYDGTGGVVTLWDVKAGSLVAEFRGHKVAVYRLVFTQDDSDVISTDGTLRMWNVYDALQLY</sequence>
<dbReference type="PROSITE" id="PS50082">
    <property type="entry name" value="WD_REPEATS_2"/>
    <property type="match status" value="4"/>
</dbReference>
<keyword evidence="1 3" id="KW-0853">WD repeat</keyword>
<reference evidence="4 5" key="1">
    <citation type="journal article" date="2014" name="PLoS Genet.">
        <title>Analysis of the Phlebiopsis gigantea genome, transcriptome and secretome provides insight into its pioneer colonization strategies of wood.</title>
        <authorList>
            <person name="Hori C."/>
            <person name="Ishida T."/>
            <person name="Igarashi K."/>
            <person name="Samejima M."/>
            <person name="Suzuki H."/>
            <person name="Master E."/>
            <person name="Ferreira P."/>
            <person name="Ruiz-Duenas F.J."/>
            <person name="Held B."/>
            <person name="Canessa P."/>
            <person name="Larrondo L.F."/>
            <person name="Schmoll M."/>
            <person name="Druzhinina I.S."/>
            <person name="Kubicek C.P."/>
            <person name="Gaskell J.A."/>
            <person name="Kersten P."/>
            <person name="St John F."/>
            <person name="Glasner J."/>
            <person name="Sabat G."/>
            <person name="Splinter BonDurant S."/>
            <person name="Syed K."/>
            <person name="Yadav J."/>
            <person name="Mgbeahuruike A.C."/>
            <person name="Kovalchuk A."/>
            <person name="Asiegbu F.O."/>
            <person name="Lackner G."/>
            <person name="Hoffmeister D."/>
            <person name="Rencoret J."/>
            <person name="Gutierrez A."/>
            <person name="Sun H."/>
            <person name="Lindquist E."/>
            <person name="Barry K."/>
            <person name="Riley R."/>
            <person name="Grigoriev I.V."/>
            <person name="Henrissat B."/>
            <person name="Kues U."/>
            <person name="Berka R.M."/>
            <person name="Martinez A.T."/>
            <person name="Covert S.F."/>
            <person name="Blanchette R.A."/>
            <person name="Cullen D."/>
        </authorList>
    </citation>
    <scope>NUCLEOTIDE SEQUENCE [LARGE SCALE GENOMIC DNA]</scope>
    <source>
        <strain evidence="4 5">11061_1 CR5-6</strain>
    </source>
</reference>
<dbReference type="PANTHER" id="PTHR22847">
    <property type="entry name" value="WD40 REPEAT PROTEIN"/>
    <property type="match status" value="1"/>
</dbReference>
<evidence type="ECO:0000256" key="2">
    <source>
        <dbReference type="ARBA" id="ARBA00022737"/>
    </source>
</evidence>
<dbReference type="OrthoDB" id="538223at2759"/>
<dbReference type="Pfam" id="PF00400">
    <property type="entry name" value="WD40"/>
    <property type="match status" value="7"/>
</dbReference>
<dbReference type="CDD" id="cd00200">
    <property type="entry name" value="WD40"/>
    <property type="match status" value="1"/>
</dbReference>
<feature type="repeat" description="WD" evidence="3">
    <location>
        <begin position="49"/>
        <end position="84"/>
    </location>
</feature>
<feature type="repeat" description="WD" evidence="3">
    <location>
        <begin position="265"/>
        <end position="306"/>
    </location>
</feature>
<dbReference type="STRING" id="745531.A0A0C3S3Y3"/>
<keyword evidence="5" id="KW-1185">Reference proteome</keyword>
<dbReference type="InterPro" id="IPR015943">
    <property type="entry name" value="WD40/YVTN_repeat-like_dom_sf"/>
</dbReference>
<evidence type="ECO:0000256" key="1">
    <source>
        <dbReference type="ARBA" id="ARBA00022574"/>
    </source>
</evidence>
<dbReference type="InterPro" id="IPR019775">
    <property type="entry name" value="WD40_repeat_CS"/>
</dbReference>
<gene>
    <name evidence="4" type="ORF">PHLGIDRAFT_109224</name>
</gene>
<dbReference type="PANTHER" id="PTHR22847:SF637">
    <property type="entry name" value="WD REPEAT DOMAIN 5B"/>
    <property type="match status" value="1"/>
</dbReference>
<feature type="repeat" description="WD" evidence="3">
    <location>
        <begin position="104"/>
        <end position="134"/>
    </location>
</feature>
<name>A0A0C3S3Y3_PHLG1</name>
<proteinExistence type="predicted"/>
<dbReference type="PROSITE" id="PS50294">
    <property type="entry name" value="WD_REPEATS_REGION"/>
    <property type="match status" value="4"/>
</dbReference>
<evidence type="ECO:0000256" key="3">
    <source>
        <dbReference type="PROSITE-ProRule" id="PRU00221"/>
    </source>
</evidence>
<protein>
    <submittedName>
        <fullName evidence="4">Uncharacterized protein</fullName>
    </submittedName>
</protein>
<accession>A0A0C3S3Y3</accession>
<dbReference type="InterPro" id="IPR011047">
    <property type="entry name" value="Quinoprotein_ADH-like_sf"/>
</dbReference>
<dbReference type="SMART" id="SM00320">
    <property type="entry name" value="WD40"/>
    <property type="match status" value="9"/>
</dbReference>
<dbReference type="SUPFAM" id="SSF50998">
    <property type="entry name" value="Quinoprotein alcohol dehydrogenase-like"/>
    <property type="match status" value="1"/>
</dbReference>
<organism evidence="4 5">
    <name type="scientific">Phlebiopsis gigantea (strain 11061_1 CR5-6)</name>
    <name type="common">White-rot fungus</name>
    <name type="synonym">Peniophora gigantea</name>
    <dbReference type="NCBI Taxonomy" id="745531"/>
    <lineage>
        <taxon>Eukaryota</taxon>
        <taxon>Fungi</taxon>
        <taxon>Dikarya</taxon>
        <taxon>Basidiomycota</taxon>
        <taxon>Agaricomycotina</taxon>
        <taxon>Agaricomycetes</taxon>
        <taxon>Polyporales</taxon>
        <taxon>Phanerochaetaceae</taxon>
        <taxon>Phlebiopsis</taxon>
    </lineage>
</organism>
<evidence type="ECO:0000313" key="5">
    <source>
        <dbReference type="Proteomes" id="UP000053257"/>
    </source>
</evidence>
<dbReference type="PRINTS" id="PR00320">
    <property type="entry name" value="GPROTEINBRPT"/>
</dbReference>
<dbReference type="InterPro" id="IPR020472">
    <property type="entry name" value="WD40_PAC1"/>
</dbReference>
<dbReference type="HOGENOM" id="CLU_000288_57_33_1"/>